<dbReference type="AlphaFoldDB" id="A0A433QHT6"/>
<evidence type="ECO:0000256" key="1">
    <source>
        <dbReference type="ARBA" id="ARBA00009718"/>
    </source>
</evidence>
<organism evidence="10 11">
    <name type="scientific">Jimgerdemannia flammicorona</name>
    <dbReference type="NCBI Taxonomy" id="994334"/>
    <lineage>
        <taxon>Eukaryota</taxon>
        <taxon>Fungi</taxon>
        <taxon>Fungi incertae sedis</taxon>
        <taxon>Mucoromycota</taxon>
        <taxon>Mucoromycotina</taxon>
        <taxon>Endogonomycetes</taxon>
        <taxon>Endogonales</taxon>
        <taxon>Endogonaceae</taxon>
        <taxon>Jimgerdemannia</taxon>
    </lineage>
</organism>
<accession>A0A433QHT6</accession>
<dbReference type="Gene3D" id="3.30.60.220">
    <property type="match status" value="1"/>
</dbReference>
<keyword evidence="4" id="KW-0378">Hydrolase</keyword>
<evidence type="ECO:0000259" key="9">
    <source>
        <dbReference type="PROSITE" id="PS51194"/>
    </source>
</evidence>
<keyword evidence="11" id="KW-1185">Reference proteome</keyword>
<dbReference type="SMART" id="SM00490">
    <property type="entry name" value="HELICc"/>
    <property type="match status" value="1"/>
</dbReference>
<gene>
    <name evidence="10" type="ORF">BC938DRAFT_480783</name>
</gene>
<dbReference type="CDD" id="cd00268">
    <property type="entry name" value="DEADc"/>
    <property type="match status" value="1"/>
</dbReference>
<dbReference type="InterPro" id="IPR044742">
    <property type="entry name" value="DEAD/DEAH_RhlB"/>
</dbReference>
<dbReference type="InterPro" id="IPR027417">
    <property type="entry name" value="P-loop_NTPase"/>
</dbReference>
<feature type="region of interest" description="Disordered" evidence="7">
    <location>
        <begin position="75"/>
        <end position="114"/>
    </location>
</feature>
<dbReference type="InterPro" id="IPR001650">
    <property type="entry name" value="Helicase_C-like"/>
</dbReference>
<protein>
    <recommendedName>
        <fullName evidence="2">RNA helicase</fullName>
        <ecNumber evidence="2">3.6.4.13</ecNumber>
    </recommendedName>
</protein>
<evidence type="ECO:0000256" key="4">
    <source>
        <dbReference type="ARBA" id="ARBA00022801"/>
    </source>
</evidence>
<dbReference type="PROSITE" id="PS51192">
    <property type="entry name" value="HELICASE_ATP_BIND_1"/>
    <property type="match status" value="1"/>
</dbReference>
<evidence type="ECO:0000256" key="5">
    <source>
        <dbReference type="ARBA" id="ARBA00022806"/>
    </source>
</evidence>
<dbReference type="PROSITE" id="PS51194">
    <property type="entry name" value="HELICASE_CTER"/>
    <property type="match status" value="1"/>
</dbReference>
<dbReference type="InterPro" id="IPR011545">
    <property type="entry name" value="DEAD/DEAH_box_helicase_dom"/>
</dbReference>
<dbReference type="CDD" id="cd23022">
    <property type="entry name" value="zf-HIT_DDX59"/>
    <property type="match status" value="1"/>
</dbReference>
<feature type="domain" description="Helicase ATP-binding" evidence="8">
    <location>
        <begin position="276"/>
        <end position="456"/>
    </location>
</feature>
<dbReference type="PANTHER" id="PTHR47958">
    <property type="entry name" value="ATP-DEPENDENT RNA HELICASE DBP3"/>
    <property type="match status" value="1"/>
</dbReference>
<dbReference type="GO" id="GO:0003676">
    <property type="term" value="F:nucleic acid binding"/>
    <property type="evidence" value="ECO:0007669"/>
    <property type="project" value="InterPro"/>
</dbReference>
<dbReference type="Pfam" id="PF00270">
    <property type="entry name" value="DEAD"/>
    <property type="match status" value="1"/>
</dbReference>
<dbReference type="SUPFAM" id="SSF52540">
    <property type="entry name" value="P-loop containing nucleoside triphosphate hydrolases"/>
    <property type="match status" value="1"/>
</dbReference>
<dbReference type="GO" id="GO:0005524">
    <property type="term" value="F:ATP binding"/>
    <property type="evidence" value="ECO:0007669"/>
    <property type="project" value="UniProtKB-KW"/>
</dbReference>
<evidence type="ECO:0000259" key="8">
    <source>
        <dbReference type="PROSITE" id="PS51192"/>
    </source>
</evidence>
<dbReference type="Pfam" id="PF04438">
    <property type="entry name" value="zf-HIT"/>
    <property type="match status" value="1"/>
</dbReference>
<reference evidence="10 11" key="1">
    <citation type="journal article" date="2018" name="New Phytol.">
        <title>Phylogenomics of Endogonaceae and evolution of mycorrhizas within Mucoromycota.</title>
        <authorList>
            <person name="Chang Y."/>
            <person name="Desiro A."/>
            <person name="Na H."/>
            <person name="Sandor L."/>
            <person name="Lipzen A."/>
            <person name="Clum A."/>
            <person name="Barry K."/>
            <person name="Grigoriev I.V."/>
            <person name="Martin F.M."/>
            <person name="Stajich J.E."/>
            <person name="Smith M.E."/>
            <person name="Bonito G."/>
            <person name="Spatafora J.W."/>
        </authorList>
    </citation>
    <scope>NUCLEOTIDE SEQUENCE [LARGE SCALE GENOMIC DNA]</scope>
    <source>
        <strain evidence="10 11">AD002</strain>
    </source>
</reference>
<dbReference type="Gene3D" id="3.40.50.300">
    <property type="entry name" value="P-loop containing nucleotide triphosphate hydrolases"/>
    <property type="match status" value="2"/>
</dbReference>
<dbReference type="InterPro" id="IPR007529">
    <property type="entry name" value="Znf_HIT"/>
</dbReference>
<sequence length="645" mass="70786">MFKPRALRINPKTPNQNPAKRHKTIKDAAQILEPLLSIIEPVQTTAASVEPTPQTQSVPQPSEIMIDCIGIAEKGGGNDDITDKTSNVGGEDNNDNAVKRPMKSDEGEADAEDDVTVIERRTDQRFPLPGEPVCVVCGRYGEYICDETEHDVCSLECKKIDIDQTRRFFAHPIRTGSRLTSTPATSAPPPLLTKPLATVGDNLLARLTSYVEHADIARLTATQVDSIRASHHIAVKGKNPPRPILSFHHCGLDLKLAENTLQAGYKNPTSIQMQVIPAGLAGRDVLATAETGSGKTAAFLIPIVAHVWSLSQMYQAPIHTGPTALILAPTRELCMQTEQIAQSLMSHLPNMRTALLVGGLPLPNQLHRLRQGVQLAIATPGRLIDILDHHPDAFDPSHLRALVLDEADAMLRFGFEGQVARIVAALPPCQTYLLSATIPDPVNRLARRLLNDPVSVQVGQPSAPAVSVKQTVMWVENPSKKKQLFSLINDPKYFRPPLVVFVESKVGAEMLARAIEKKCGVRAIAMHGDRTQEERNVVMDEFRRDEHQVVVATGVLARGLDLTGVTMVINFDMAGTLDEYVHQIGRAGRVGKKQGWAITFINDDHKHLFRDFTDILKNLPATQVTPLPHQLLRYNNAPSNKRKAS</sequence>
<evidence type="ECO:0000256" key="2">
    <source>
        <dbReference type="ARBA" id="ARBA00012552"/>
    </source>
</evidence>
<dbReference type="EC" id="3.6.4.13" evidence="2"/>
<dbReference type="EMBL" id="RBNJ01005297">
    <property type="protein sequence ID" value="RUS29329.1"/>
    <property type="molecule type" value="Genomic_DNA"/>
</dbReference>
<dbReference type="InterPro" id="IPR014001">
    <property type="entry name" value="Helicase_ATP-bd"/>
</dbReference>
<dbReference type="GO" id="GO:0003724">
    <property type="term" value="F:RNA helicase activity"/>
    <property type="evidence" value="ECO:0007669"/>
    <property type="project" value="UniProtKB-EC"/>
</dbReference>
<comment type="caution">
    <text evidence="10">The sequence shown here is derived from an EMBL/GenBank/DDBJ whole genome shotgun (WGS) entry which is preliminary data.</text>
</comment>
<keyword evidence="5 10" id="KW-0347">Helicase</keyword>
<keyword evidence="3" id="KW-0547">Nucleotide-binding</keyword>
<feature type="region of interest" description="Disordered" evidence="7">
    <location>
        <begin position="1"/>
        <end position="22"/>
    </location>
</feature>
<evidence type="ECO:0000313" key="11">
    <source>
        <dbReference type="Proteomes" id="UP000274822"/>
    </source>
</evidence>
<evidence type="ECO:0000256" key="7">
    <source>
        <dbReference type="SAM" id="MobiDB-lite"/>
    </source>
</evidence>
<evidence type="ECO:0000313" key="10">
    <source>
        <dbReference type="EMBL" id="RUS29329.1"/>
    </source>
</evidence>
<keyword evidence="6" id="KW-0067">ATP-binding</keyword>
<dbReference type="Proteomes" id="UP000274822">
    <property type="component" value="Unassembled WGS sequence"/>
</dbReference>
<evidence type="ECO:0000256" key="3">
    <source>
        <dbReference type="ARBA" id="ARBA00022741"/>
    </source>
</evidence>
<dbReference type="CDD" id="cd18787">
    <property type="entry name" value="SF2_C_DEAD"/>
    <property type="match status" value="1"/>
</dbReference>
<comment type="similarity">
    <text evidence="1">Belongs to the DEAD box helicase family. DDX59 subfamily.</text>
</comment>
<proteinExistence type="inferred from homology"/>
<evidence type="ECO:0000256" key="6">
    <source>
        <dbReference type="ARBA" id="ARBA00022840"/>
    </source>
</evidence>
<dbReference type="GO" id="GO:0016787">
    <property type="term" value="F:hydrolase activity"/>
    <property type="evidence" value="ECO:0007669"/>
    <property type="project" value="UniProtKB-KW"/>
</dbReference>
<dbReference type="Pfam" id="PF00271">
    <property type="entry name" value="Helicase_C"/>
    <property type="match status" value="1"/>
</dbReference>
<feature type="domain" description="Helicase C-terminal" evidence="9">
    <location>
        <begin position="480"/>
        <end position="633"/>
    </location>
</feature>
<dbReference type="SMART" id="SM00487">
    <property type="entry name" value="DEXDc"/>
    <property type="match status" value="1"/>
</dbReference>
<name>A0A433QHT6_9FUNG</name>